<evidence type="ECO:0000313" key="2">
    <source>
        <dbReference type="EMBL" id="KAK6540037.1"/>
    </source>
</evidence>
<evidence type="ECO:0000313" key="3">
    <source>
        <dbReference type="Proteomes" id="UP001365542"/>
    </source>
</evidence>
<dbReference type="AlphaFoldDB" id="A0AAV9XGH5"/>
<name>A0AAV9XGH5_9PEZI</name>
<feature type="compositionally biased region" description="Basic residues" evidence="1">
    <location>
        <begin position="56"/>
        <end position="68"/>
    </location>
</feature>
<dbReference type="Proteomes" id="UP001365542">
    <property type="component" value="Unassembled WGS sequence"/>
</dbReference>
<evidence type="ECO:0008006" key="4">
    <source>
        <dbReference type="Google" id="ProtNLM"/>
    </source>
</evidence>
<feature type="region of interest" description="Disordered" evidence="1">
    <location>
        <begin position="33"/>
        <end position="94"/>
    </location>
</feature>
<organism evidence="2 3">
    <name type="scientific">Orbilia ellipsospora</name>
    <dbReference type="NCBI Taxonomy" id="2528407"/>
    <lineage>
        <taxon>Eukaryota</taxon>
        <taxon>Fungi</taxon>
        <taxon>Dikarya</taxon>
        <taxon>Ascomycota</taxon>
        <taxon>Pezizomycotina</taxon>
        <taxon>Orbiliomycetes</taxon>
        <taxon>Orbiliales</taxon>
        <taxon>Orbiliaceae</taxon>
        <taxon>Orbilia</taxon>
    </lineage>
</organism>
<keyword evidence="3" id="KW-1185">Reference proteome</keyword>
<gene>
    <name evidence="2" type="ORF">TWF694_008869</name>
</gene>
<reference evidence="2 3" key="1">
    <citation type="submission" date="2019-10" db="EMBL/GenBank/DDBJ databases">
        <authorList>
            <person name="Palmer J.M."/>
        </authorList>
    </citation>
    <scope>NUCLEOTIDE SEQUENCE [LARGE SCALE GENOMIC DNA]</scope>
    <source>
        <strain evidence="2 3">TWF694</strain>
    </source>
</reference>
<protein>
    <recommendedName>
        <fullName evidence="4">Copper-fist domain-containing protein</fullName>
    </recommendedName>
</protein>
<dbReference type="EMBL" id="JAVHJO010000005">
    <property type="protein sequence ID" value="KAK6540037.1"/>
    <property type="molecule type" value="Genomic_DNA"/>
</dbReference>
<comment type="caution">
    <text evidence="2">The sequence shown here is derived from an EMBL/GenBank/DDBJ whole genome shotgun (WGS) entry which is preliminary data.</text>
</comment>
<accession>A0AAV9XGH5</accession>
<sequence>MSSQQQIPSDCENCICHTQRFCPHNRNDPTRDCTCHHHLHSPAPVPAPDGNDKRDRKPSRKSEGKKHNRGVDKNGDCGSASTPGTTPRNMTAAS</sequence>
<proteinExistence type="predicted"/>
<feature type="compositionally biased region" description="Polar residues" evidence="1">
    <location>
        <begin position="79"/>
        <end position="94"/>
    </location>
</feature>
<evidence type="ECO:0000256" key="1">
    <source>
        <dbReference type="SAM" id="MobiDB-lite"/>
    </source>
</evidence>